<proteinExistence type="predicted"/>
<reference evidence="2" key="1">
    <citation type="journal article" date="2019" name="Int. J. Syst. Evol. Microbiol.">
        <title>The Global Catalogue of Microorganisms (GCM) 10K type strain sequencing project: providing services to taxonomists for standard genome sequencing and annotation.</title>
        <authorList>
            <consortium name="The Broad Institute Genomics Platform"/>
            <consortium name="The Broad Institute Genome Sequencing Center for Infectious Disease"/>
            <person name="Wu L."/>
            <person name="Ma J."/>
        </authorList>
    </citation>
    <scope>NUCLEOTIDE SEQUENCE [LARGE SCALE GENOMIC DNA]</scope>
    <source>
        <strain evidence="2">CCM 8702</strain>
    </source>
</reference>
<organism evidence="1 2">
    <name type="scientific">Saccharibacillus endophyticus</name>
    <dbReference type="NCBI Taxonomy" id="2060666"/>
    <lineage>
        <taxon>Bacteria</taxon>
        <taxon>Bacillati</taxon>
        <taxon>Bacillota</taxon>
        <taxon>Bacilli</taxon>
        <taxon>Bacillales</taxon>
        <taxon>Paenibacillaceae</taxon>
        <taxon>Saccharibacillus</taxon>
    </lineage>
</organism>
<gene>
    <name evidence="1" type="ORF">GCM10007362_02020</name>
</gene>
<dbReference type="InterPro" id="IPR025551">
    <property type="entry name" value="WapI/YxiJ-like"/>
</dbReference>
<sequence>MKEKMKELIELYHRHGFENESMLYRDLQDLQYDFAEEFKKYAPQEIINADFSTYAAFTHGLASGGIRTKLQDPLERNKTSEWLSKSFFEWFPKYRFLERHRLDEYESLNRELNTVNEWRKRLIELIDS</sequence>
<dbReference type="Proteomes" id="UP000605427">
    <property type="component" value="Unassembled WGS sequence"/>
</dbReference>
<keyword evidence="2" id="KW-1185">Reference proteome</keyword>
<protein>
    <submittedName>
        <fullName evidence="1">Uncharacterized protein</fullName>
    </submittedName>
</protein>
<accession>A0ABQ1ZIP9</accession>
<dbReference type="Pfam" id="PF14176">
    <property type="entry name" value="YxiJ"/>
    <property type="match status" value="1"/>
</dbReference>
<evidence type="ECO:0000313" key="2">
    <source>
        <dbReference type="Proteomes" id="UP000605427"/>
    </source>
</evidence>
<dbReference type="EMBL" id="BMDD01000001">
    <property type="protein sequence ID" value="GGH68231.1"/>
    <property type="molecule type" value="Genomic_DNA"/>
</dbReference>
<evidence type="ECO:0000313" key="1">
    <source>
        <dbReference type="EMBL" id="GGH68231.1"/>
    </source>
</evidence>
<name>A0ABQ1ZIP9_9BACL</name>
<comment type="caution">
    <text evidence="1">The sequence shown here is derived from an EMBL/GenBank/DDBJ whole genome shotgun (WGS) entry which is preliminary data.</text>
</comment>